<evidence type="ECO:0000256" key="3">
    <source>
        <dbReference type="ARBA" id="ARBA00022741"/>
    </source>
</evidence>
<dbReference type="PATRIC" id="fig|52133.18.peg.3172"/>
<dbReference type="InterPro" id="IPR013791">
    <property type="entry name" value="RNA3'-term_phos_cycl_insert"/>
</dbReference>
<dbReference type="Gene3D" id="3.65.10.20">
    <property type="entry name" value="RNA 3'-terminal phosphate cyclase domain"/>
    <property type="match status" value="1"/>
</dbReference>
<dbReference type="HAMAP" id="MF_00200">
    <property type="entry name" value="RTC"/>
    <property type="match status" value="1"/>
</dbReference>
<feature type="binding site" evidence="5">
    <location>
        <position position="110"/>
    </location>
    <ligand>
        <name>ATP</name>
        <dbReference type="ChEBI" id="CHEBI:30616"/>
    </ligand>
</feature>
<dbReference type="Pfam" id="PF01137">
    <property type="entry name" value="RTC"/>
    <property type="match status" value="1"/>
</dbReference>
<feature type="domain" description="RNA 3'-terminal phosphate cyclase" evidence="8">
    <location>
        <begin position="19"/>
        <end position="333"/>
    </location>
</feature>
<evidence type="ECO:0000256" key="4">
    <source>
        <dbReference type="ARBA" id="ARBA00024481"/>
    </source>
</evidence>
<dbReference type="NCBIfam" id="NF003246">
    <property type="entry name" value="PRK04204.1-2"/>
    <property type="match status" value="1"/>
</dbReference>
<dbReference type="Gene3D" id="3.30.360.20">
    <property type="entry name" value="RNA 3'-terminal phosphate cyclase, insert domain"/>
    <property type="match status" value="1"/>
</dbReference>
<reference evidence="10 11" key="1">
    <citation type="journal article" date="2016" name="Sci. Rep.">
        <title>Genomic and phenotypic characterization of the species Acinetobacter venetianus.</title>
        <authorList>
            <person name="Fondi M."/>
            <person name="Maida I."/>
            <person name="Perrin E."/>
            <person name="Orlandini V."/>
            <person name="La Torre L."/>
            <person name="Bosi E."/>
            <person name="Negroni A."/>
            <person name="Zanaroli G."/>
            <person name="Fava F."/>
            <person name="Decorosi F."/>
            <person name="Giovannetti L."/>
            <person name="Viti C."/>
            <person name="Vaneechoutte M."/>
            <person name="Dijkshoorn L."/>
            <person name="Fani R."/>
        </authorList>
    </citation>
    <scope>NUCLEOTIDE SEQUENCE [LARGE SCALE GENOMIC DNA]</scope>
    <source>
        <strain evidence="10 11">LUH5627</strain>
    </source>
</reference>
<evidence type="ECO:0000256" key="6">
    <source>
        <dbReference type="NCBIfam" id="TIGR03399"/>
    </source>
</evidence>
<dbReference type="SUPFAM" id="SSF55205">
    <property type="entry name" value="EPT/RTPC-like"/>
    <property type="match status" value="1"/>
</dbReference>
<keyword evidence="5" id="KW-0067">ATP-binding</keyword>
<evidence type="ECO:0000313" key="10">
    <source>
        <dbReference type="EMBL" id="KXZ64377.1"/>
    </source>
</evidence>
<dbReference type="PANTHER" id="PTHR11096">
    <property type="entry name" value="RNA 3' TERMINAL PHOSPHATE CYCLASE"/>
    <property type="match status" value="1"/>
</dbReference>
<gene>
    <name evidence="5 10" type="primary">rtcA</name>
    <name evidence="10" type="ORF">AVENLUH5627_03095</name>
</gene>
<dbReference type="Proteomes" id="UP000075680">
    <property type="component" value="Unassembled WGS sequence"/>
</dbReference>
<evidence type="ECO:0000259" key="9">
    <source>
        <dbReference type="Pfam" id="PF05189"/>
    </source>
</evidence>
<dbReference type="InterPro" id="IPR000228">
    <property type="entry name" value="RNA3'_term_phos_cyc"/>
</dbReference>
<dbReference type="InterPro" id="IPR023797">
    <property type="entry name" value="RNA3'_phos_cyclase_dom"/>
</dbReference>
<dbReference type="RefSeq" id="WP_061519629.1">
    <property type="nucleotide sequence ID" value="NZ_JRUE01000231.1"/>
</dbReference>
<dbReference type="GO" id="GO:0003963">
    <property type="term" value="F:RNA-3'-phosphate cyclase activity"/>
    <property type="evidence" value="ECO:0007669"/>
    <property type="project" value="UniProtKB-UniRule"/>
</dbReference>
<evidence type="ECO:0000313" key="11">
    <source>
        <dbReference type="Proteomes" id="UP000075680"/>
    </source>
</evidence>
<comment type="similarity">
    <text evidence="1 5">Belongs to the RNA 3'-terminal cyclase family. Type 1 subfamily.</text>
</comment>
<organism evidence="10 11">
    <name type="scientific">Acinetobacter venetianus</name>
    <dbReference type="NCBI Taxonomy" id="52133"/>
    <lineage>
        <taxon>Bacteria</taxon>
        <taxon>Pseudomonadati</taxon>
        <taxon>Pseudomonadota</taxon>
        <taxon>Gammaproteobacteria</taxon>
        <taxon>Moraxellales</taxon>
        <taxon>Moraxellaceae</taxon>
        <taxon>Acinetobacter</taxon>
    </lineage>
</organism>
<comment type="catalytic activity">
    <reaction evidence="4 5">
        <text>a 3'-end 3'-phospho-ribonucleotide-RNA + ATP = a 3'-end 2',3'-cyclophospho-ribonucleotide-RNA + AMP + diphosphate</text>
        <dbReference type="Rhea" id="RHEA:23976"/>
        <dbReference type="Rhea" id="RHEA-COMP:10463"/>
        <dbReference type="Rhea" id="RHEA-COMP:10464"/>
        <dbReference type="ChEBI" id="CHEBI:30616"/>
        <dbReference type="ChEBI" id="CHEBI:33019"/>
        <dbReference type="ChEBI" id="CHEBI:83062"/>
        <dbReference type="ChEBI" id="CHEBI:83064"/>
        <dbReference type="ChEBI" id="CHEBI:456215"/>
        <dbReference type="EC" id="6.5.1.4"/>
    </reaction>
</comment>
<dbReference type="GO" id="GO:0005737">
    <property type="term" value="C:cytoplasm"/>
    <property type="evidence" value="ECO:0007669"/>
    <property type="project" value="UniProtKB-SubCell"/>
</dbReference>
<dbReference type="SUPFAM" id="SSF52913">
    <property type="entry name" value="RNA 3'-terminal phosphate cyclase, RPTC, insert domain"/>
    <property type="match status" value="1"/>
</dbReference>
<feature type="active site" description="Tele-AMP-histidine intermediate" evidence="5">
    <location>
        <position position="316"/>
    </location>
</feature>
<protein>
    <recommendedName>
        <fullName evidence="5 6">RNA 3'-terminal phosphate cyclase</fullName>
        <shortName evidence="5">RNA cyclase</shortName>
        <shortName evidence="5">RNA-3'-phosphate cyclase</shortName>
        <ecNumber evidence="5 6">6.5.1.4</ecNumber>
    </recommendedName>
</protein>
<dbReference type="Pfam" id="PF05189">
    <property type="entry name" value="RTC_insert"/>
    <property type="match status" value="1"/>
</dbReference>
<evidence type="ECO:0000256" key="1">
    <source>
        <dbReference type="ARBA" id="ARBA00009206"/>
    </source>
</evidence>
<comment type="function">
    <text evidence="5">Catalyzes the conversion of 3'-phosphate to a 2',3'-cyclic phosphodiester at the end of RNA. The mechanism of action of the enzyme occurs in 3 steps: (A) adenylation of the enzyme by ATP; (B) transfer of adenylate to an RNA-N3'P to produce RNA-N3'PP5'A; (C) and attack of the adjacent 2'-hydroxyl on the 3'-phosphorus in the diester linkage to produce the cyclic end product. The biological role of this enzyme is unknown but it is likely to function in some aspects of cellular RNA processing.</text>
</comment>
<evidence type="ECO:0000256" key="2">
    <source>
        <dbReference type="ARBA" id="ARBA00022598"/>
    </source>
</evidence>
<keyword evidence="3 5" id="KW-0547">Nucleotide-binding</keyword>
<dbReference type="PANTHER" id="PTHR11096:SF0">
    <property type="entry name" value="RNA 3'-TERMINAL PHOSPHATE CYCLASE"/>
    <property type="match status" value="1"/>
</dbReference>
<evidence type="ECO:0000259" key="8">
    <source>
        <dbReference type="Pfam" id="PF01137"/>
    </source>
</evidence>
<dbReference type="InterPro" id="IPR017770">
    <property type="entry name" value="RNA3'_term_phos_cyc_type_1"/>
</dbReference>
<dbReference type="InterPro" id="IPR037136">
    <property type="entry name" value="RNA3'_phos_cyclase_dom_sf"/>
</dbReference>
<name>A0A150HKC0_9GAMM</name>
<dbReference type="AlphaFoldDB" id="A0A150HKC0"/>
<dbReference type="GO" id="GO:0005524">
    <property type="term" value="F:ATP binding"/>
    <property type="evidence" value="ECO:0007669"/>
    <property type="project" value="UniProtKB-KW"/>
</dbReference>
<comment type="caution">
    <text evidence="10">The sequence shown here is derived from an EMBL/GenBank/DDBJ whole genome shotgun (WGS) entry which is preliminary data.</text>
</comment>
<evidence type="ECO:0000256" key="7">
    <source>
        <dbReference type="SAM" id="Coils"/>
    </source>
</evidence>
<dbReference type="PIRSF" id="PIRSF005378">
    <property type="entry name" value="RNA3'_term_phos_cycl_euk"/>
    <property type="match status" value="1"/>
</dbReference>
<comment type="subcellular location">
    <subcellularLocation>
        <location evidence="5">Cytoplasm</location>
    </subcellularLocation>
</comment>
<evidence type="ECO:0000256" key="5">
    <source>
        <dbReference type="HAMAP-Rule" id="MF_00200"/>
    </source>
</evidence>
<dbReference type="EC" id="6.5.1.4" evidence="5 6"/>
<keyword evidence="7" id="KW-0175">Coiled coil</keyword>
<dbReference type="EMBL" id="JRUE01000231">
    <property type="protein sequence ID" value="KXZ64377.1"/>
    <property type="molecule type" value="Genomic_DNA"/>
</dbReference>
<dbReference type="GO" id="GO:0006396">
    <property type="term" value="P:RNA processing"/>
    <property type="evidence" value="ECO:0007669"/>
    <property type="project" value="UniProtKB-UniRule"/>
</dbReference>
<dbReference type="NCBIfam" id="TIGR03399">
    <property type="entry name" value="RNA_3prim_cycl"/>
    <property type="match status" value="1"/>
</dbReference>
<proteinExistence type="inferred from homology"/>
<accession>A0A150HKC0</accession>
<feature type="coiled-coil region" evidence="7">
    <location>
        <begin position="204"/>
        <end position="231"/>
    </location>
</feature>
<sequence length="353" mass="38803">MNKALANMPATIQIDGSQGEGGGQILRTALALSMITGQAFELTNIRAGRKKSGLMRQHLVCVQASQDISQAYVEGAELHSQRLYFAPQHVQSGKYQFQIGSAGSTTLVLQTLLPALLLQNDASELTITGGTHNPLAPTADFIEHCFLPTLTKLGIESEFKLNKAGFFPIGAGEIQIKIQPWLHRNKLNLLDRGALQSTEAFAAVLNLSEEAQIAQRELATLNKRLKLDTQQQFHLNGISQGNTAYVKVAHQQHIQLFTALGEMRKSAEQIANRLAEQVKQYIASQAAVDEYLTDQLLLPLALGQGGEFTAQCISEHTRTQASMIEKFVDCEIEFIELNKNLFQVTVKVKEAHS</sequence>
<dbReference type="InterPro" id="IPR013792">
    <property type="entry name" value="RNA3'P_cycl/enolpyr_Trfase_a/b"/>
</dbReference>
<feature type="binding site" evidence="5">
    <location>
        <begin position="291"/>
        <end position="295"/>
    </location>
    <ligand>
        <name>ATP</name>
        <dbReference type="ChEBI" id="CHEBI:30616"/>
    </ligand>
</feature>
<keyword evidence="2 5" id="KW-0436">Ligase</keyword>
<keyword evidence="5" id="KW-0963">Cytoplasm</keyword>
<dbReference type="InterPro" id="IPR036553">
    <property type="entry name" value="RPTC_insert"/>
</dbReference>
<feature type="domain" description="RNA 3'-terminal phosphate cyclase insert" evidence="9">
    <location>
        <begin position="190"/>
        <end position="283"/>
    </location>
</feature>